<proteinExistence type="predicted"/>
<reference evidence="2" key="1">
    <citation type="journal article" date="2013" name="Mol. Plant Microbe Interact.">
        <title>Global aspects of pacC regulation of pathogenicity genes in Colletotrichum gloeosporioides as revealed by transcriptome analysis.</title>
        <authorList>
            <person name="Alkan N."/>
            <person name="Meng X."/>
            <person name="Friedlander G."/>
            <person name="Reuveni E."/>
            <person name="Sukno S."/>
            <person name="Sherman A."/>
            <person name="Thon M."/>
            <person name="Fluhr R."/>
            <person name="Prusky D."/>
        </authorList>
    </citation>
    <scope>NUCLEOTIDE SEQUENCE [LARGE SCALE GENOMIC DNA]</scope>
    <source>
        <strain evidence="2">Cg-14</strain>
    </source>
</reference>
<name>T0KUU0_COLGC</name>
<accession>T0KUU0</accession>
<evidence type="ECO:0000313" key="1">
    <source>
        <dbReference type="EMBL" id="EQB43031.1"/>
    </source>
</evidence>
<dbReference type="AlphaFoldDB" id="T0KUU0"/>
<gene>
    <name evidence="1" type="ORF">CGLO_18452</name>
</gene>
<dbReference type="HOGENOM" id="CLU_3299332_0_0_1"/>
<evidence type="ECO:0000313" key="2">
    <source>
        <dbReference type="Proteomes" id="UP000015530"/>
    </source>
</evidence>
<protein>
    <submittedName>
        <fullName evidence="1">Uncharacterized protein</fullName>
    </submittedName>
</protein>
<organism evidence="1 2">
    <name type="scientific">Colletotrichum gloeosporioides (strain Cg-14)</name>
    <name type="common">Anthracnose fungus</name>
    <name type="synonym">Glomerella cingulata</name>
    <dbReference type="NCBI Taxonomy" id="1237896"/>
    <lineage>
        <taxon>Eukaryota</taxon>
        <taxon>Fungi</taxon>
        <taxon>Dikarya</taxon>
        <taxon>Ascomycota</taxon>
        <taxon>Pezizomycotina</taxon>
        <taxon>Sordariomycetes</taxon>
        <taxon>Hypocreomycetidae</taxon>
        <taxon>Glomerellales</taxon>
        <taxon>Glomerellaceae</taxon>
        <taxon>Colletotrichum</taxon>
        <taxon>Colletotrichum gloeosporioides species complex</taxon>
    </lineage>
</organism>
<dbReference type="Proteomes" id="UP000015530">
    <property type="component" value="Unassembled WGS sequence"/>
</dbReference>
<comment type="caution">
    <text evidence="1">The sequence shown here is derived from an EMBL/GenBank/DDBJ whole genome shotgun (WGS) entry which is preliminary data.</text>
</comment>
<sequence>MPLRPISGSEALFLREKRPPFWVPLLGAWGRDAEAPPISE</sequence>
<dbReference type="EMBL" id="AMYD01004536">
    <property type="protein sequence ID" value="EQB43031.1"/>
    <property type="molecule type" value="Genomic_DNA"/>
</dbReference>